<keyword evidence="4" id="KW-1185">Reference proteome</keyword>
<reference evidence="3 4" key="1">
    <citation type="submission" date="2017-08" db="EMBL/GenBank/DDBJ databases">
        <title>Complete Genome Sequence of Streptomyces formicae KY5, the formicamycin producer.</title>
        <authorList>
            <person name="Holmes N.A."/>
            <person name="Devine R."/>
            <person name="Qin Z."/>
            <person name="Seipke R.F."/>
            <person name="Wilkinson B."/>
            <person name="Hutchings M.I."/>
        </authorList>
    </citation>
    <scope>NUCLEOTIDE SEQUENCE [LARGE SCALE GENOMIC DNA]</scope>
    <source>
        <strain evidence="3 4">KY5</strain>
    </source>
</reference>
<dbReference type="Proteomes" id="UP000221011">
    <property type="component" value="Chromosome"/>
</dbReference>
<sequence>MARSAVAVPAELARRNNRVVRPQDAAGIYVQPRPELARLVRNGAVRKLTHGYYALVPGRHLGSPTWRPDLHSLALGIAQCDYGESGAALMGVGAARVLGAVPRAIAVTVVAVPKQRPPLETDYGRILFVRRTLDTLDLERADTELTQGWITTPEQTLLDLAARPTLGGLPPDAVTEALRALWPRTDAELLEELARTQRKAAALHRARHLVDVQGD</sequence>
<dbReference type="EMBL" id="CP022685">
    <property type="protein sequence ID" value="ATL31057.1"/>
    <property type="molecule type" value="Genomic_DNA"/>
</dbReference>
<feature type="domain" description="AbiEi antitoxin N-terminal" evidence="2">
    <location>
        <begin position="10"/>
        <end position="56"/>
    </location>
</feature>
<dbReference type="KEGG" id="sfk:KY5_6039"/>
<organism evidence="3 4">
    <name type="scientific">Streptomyces formicae</name>
    <dbReference type="NCBI Taxonomy" id="1616117"/>
    <lineage>
        <taxon>Bacteria</taxon>
        <taxon>Bacillati</taxon>
        <taxon>Actinomycetota</taxon>
        <taxon>Actinomycetes</taxon>
        <taxon>Kitasatosporales</taxon>
        <taxon>Streptomycetaceae</taxon>
        <taxon>Streptomyces</taxon>
    </lineage>
</organism>
<dbReference type="Pfam" id="PF13338">
    <property type="entry name" value="AbiEi_4"/>
    <property type="match status" value="1"/>
</dbReference>
<feature type="domain" description="AbiEi antitoxin C-terminal" evidence="1">
    <location>
        <begin position="91"/>
        <end position="211"/>
    </location>
</feature>
<evidence type="ECO:0000313" key="4">
    <source>
        <dbReference type="Proteomes" id="UP000221011"/>
    </source>
</evidence>
<accession>A0A291QHR2</accession>
<dbReference type="Pfam" id="PF09407">
    <property type="entry name" value="AbiEi_1"/>
    <property type="match status" value="1"/>
</dbReference>
<evidence type="ECO:0000259" key="2">
    <source>
        <dbReference type="Pfam" id="PF13338"/>
    </source>
</evidence>
<dbReference type="RefSeq" id="WP_098245254.1">
    <property type="nucleotide sequence ID" value="NZ_CP022685.1"/>
</dbReference>
<protein>
    <submittedName>
        <fullName evidence="3">Uncharacterized protein</fullName>
    </submittedName>
</protein>
<name>A0A291QHR2_9ACTN</name>
<dbReference type="InterPro" id="IPR025159">
    <property type="entry name" value="AbiEi_N"/>
</dbReference>
<dbReference type="AlphaFoldDB" id="A0A291QHR2"/>
<evidence type="ECO:0000259" key="1">
    <source>
        <dbReference type="Pfam" id="PF09407"/>
    </source>
</evidence>
<gene>
    <name evidence="3" type="ORF">KY5_6039</name>
</gene>
<evidence type="ECO:0000313" key="3">
    <source>
        <dbReference type="EMBL" id="ATL31057.1"/>
    </source>
</evidence>
<proteinExistence type="predicted"/>
<dbReference type="InterPro" id="IPR018547">
    <property type="entry name" value="AbiEi_C"/>
</dbReference>